<comment type="similarity">
    <text evidence="11">Belongs to the TRAFAC class dynamin-like GTPase superfamily. GB1/RHD3 GTPase family.</text>
</comment>
<evidence type="ECO:0000256" key="1">
    <source>
        <dbReference type="ARBA" id="ARBA00004477"/>
    </source>
</evidence>
<dbReference type="InterPro" id="IPR027417">
    <property type="entry name" value="P-loop_NTPase"/>
</dbReference>
<accession>A0A0K2TFE4</accession>
<keyword evidence="5" id="KW-0256">Endoplasmic reticulum</keyword>
<evidence type="ECO:0000256" key="2">
    <source>
        <dbReference type="ARBA" id="ARBA00022692"/>
    </source>
</evidence>
<dbReference type="Gene3D" id="1.20.58.420">
    <property type="entry name" value="AHSP"/>
    <property type="match status" value="1"/>
</dbReference>
<evidence type="ECO:0000256" key="4">
    <source>
        <dbReference type="ARBA" id="ARBA00022801"/>
    </source>
</evidence>
<dbReference type="EMBL" id="HACA01007209">
    <property type="protein sequence ID" value="CDW24570.1"/>
    <property type="molecule type" value="Transcribed_RNA"/>
</dbReference>
<name>A0A0K2TFE4_LEPSM</name>
<dbReference type="OrthoDB" id="7788754at2759"/>
<evidence type="ECO:0000256" key="9">
    <source>
        <dbReference type="ARBA" id="ARBA00023136"/>
    </source>
</evidence>
<dbReference type="InterPro" id="IPR030386">
    <property type="entry name" value="G_GB1_RHD3_dom"/>
</dbReference>
<keyword evidence="2 12" id="KW-0812">Transmembrane</keyword>
<proteinExistence type="inferred from homology"/>
<organism evidence="14">
    <name type="scientific">Lepeophtheirus salmonis</name>
    <name type="common">Salmon louse</name>
    <name type="synonym">Caligus salmonis</name>
    <dbReference type="NCBI Taxonomy" id="72036"/>
    <lineage>
        <taxon>Eukaryota</taxon>
        <taxon>Metazoa</taxon>
        <taxon>Ecdysozoa</taxon>
        <taxon>Arthropoda</taxon>
        <taxon>Crustacea</taxon>
        <taxon>Multicrustacea</taxon>
        <taxon>Hexanauplia</taxon>
        <taxon>Copepoda</taxon>
        <taxon>Siphonostomatoida</taxon>
        <taxon>Caligidae</taxon>
        <taxon>Lepeophtheirus</taxon>
    </lineage>
</organism>
<evidence type="ECO:0000256" key="11">
    <source>
        <dbReference type="PROSITE-ProRule" id="PRU01052"/>
    </source>
</evidence>
<keyword evidence="8" id="KW-0342">GTP-binding</keyword>
<evidence type="ECO:0000256" key="10">
    <source>
        <dbReference type="ARBA" id="ARBA00049117"/>
    </source>
</evidence>
<dbReference type="SUPFAM" id="SSF52540">
    <property type="entry name" value="P-loop containing nucleoside triphosphate hydrolases"/>
    <property type="match status" value="1"/>
</dbReference>
<keyword evidence="3" id="KW-0547">Nucleotide-binding</keyword>
<dbReference type="GO" id="GO:0005789">
    <property type="term" value="C:endoplasmic reticulum membrane"/>
    <property type="evidence" value="ECO:0007669"/>
    <property type="project" value="UniProtKB-SubCell"/>
</dbReference>
<evidence type="ECO:0000256" key="8">
    <source>
        <dbReference type="ARBA" id="ARBA00023134"/>
    </source>
</evidence>
<dbReference type="PANTHER" id="PTHR10751">
    <property type="entry name" value="GUANYLATE BINDING PROTEIN"/>
    <property type="match status" value="1"/>
</dbReference>
<reference evidence="14" key="1">
    <citation type="submission" date="2014-05" db="EMBL/GenBank/DDBJ databases">
        <authorList>
            <person name="Chronopoulou M."/>
        </authorList>
    </citation>
    <scope>NUCLEOTIDE SEQUENCE</scope>
    <source>
        <tissue evidence="14">Whole organism</tissue>
    </source>
</reference>
<keyword evidence="6" id="KW-0460">Magnesium</keyword>
<protein>
    <recommendedName>
        <fullName evidence="13">GB1/RHD3-type G domain-containing protein</fullName>
    </recommendedName>
</protein>
<dbReference type="CDD" id="cd01851">
    <property type="entry name" value="GBP"/>
    <property type="match status" value="1"/>
</dbReference>
<comment type="catalytic activity">
    <reaction evidence="10">
        <text>GTP + H2O = GDP + phosphate + H(+)</text>
        <dbReference type="Rhea" id="RHEA:19669"/>
        <dbReference type="ChEBI" id="CHEBI:15377"/>
        <dbReference type="ChEBI" id="CHEBI:15378"/>
        <dbReference type="ChEBI" id="CHEBI:37565"/>
        <dbReference type="ChEBI" id="CHEBI:43474"/>
        <dbReference type="ChEBI" id="CHEBI:58189"/>
    </reaction>
    <physiologicalReaction direction="left-to-right" evidence="10">
        <dbReference type="Rhea" id="RHEA:19670"/>
    </physiologicalReaction>
</comment>
<keyword evidence="4" id="KW-0378">Hydrolase</keyword>
<evidence type="ECO:0000313" key="14">
    <source>
        <dbReference type="EMBL" id="CDW24570.1"/>
    </source>
</evidence>
<dbReference type="FunFam" id="3.40.50.300:FF:004169">
    <property type="entry name" value="Atlastin 3"/>
    <property type="match status" value="1"/>
</dbReference>
<sequence>MKKGPVQIVKINDKANDHTFQLDEEALKEIVCQDKVKDRPVAVISVAGAFRKGKSFLLDFFLRYLSSNADEKWLDDNEEPLGGFHWRGGADRDTTGILLWSEVFILKNSLGKEIAVLLMDTQGAFDSLSTVRDCATIFALSAMLSSVLVYNLSSNIQEDDLQHLQLFTEYGRLALEDSGQTPFQKLQFLVRDWSYPYESNFGAAGGAKMLKRRLEVSDKQHPELQALRKHINSCFSKIDGFLLPHPGLKVATDPNFKGAVKDIEPLFIEHLKQFIPMTLSPDNVVVKKISGETVRCKELVQFFKAYMDIFKGDEMPEPKSMLEATSEANNLASLYAAKETYMQLMESVCGGEKPYISDSVLDMEHCRIKDQAMEVFGSRRKMGGEEFSLRYKEQLEKEIGESYVQFQSHNESKNIFRAANTPITLGAFACMAYVLSQILSLLGLYFFANLLSSAMVGIFLLLLAWSYTRYSGDFSEMGSYIDNISKIAWENVIQPTFALMAEKSTHYATQQALQRLNSTSVPPNQAGLSRKKSQ</sequence>
<evidence type="ECO:0000256" key="5">
    <source>
        <dbReference type="ARBA" id="ARBA00022824"/>
    </source>
</evidence>
<keyword evidence="7 12" id="KW-1133">Transmembrane helix</keyword>
<dbReference type="AlphaFoldDB" id="A0A0K2TFE4"/>
<evidence type="ECO:0000256" key="7">
    <source>
        <dbReference type="ARBA" id="ARBA00022989"/>
    </source>
</evidence>
<dbReference type="FunFam" id="1.20.58.420:FF:000001">
    <property type="entry name" value="Atlastin-1 isoform 1"/>
    <property type="match status" value="1"/>
</dbReference>
<comment type="subcellular location">
    <subcellularLocation>
        <location evidence="1">Endoplasmic reticulum membrane</location>
        <topology evidence="1">Multi-pass membrane protein</topology>
    </subcellularLocation>
</comment>
<keyword evidence="9 12" id="KW-0472">Membrane</keyword>
<dbReference type="InterPro" id="IPR036543">
    <property type="entry name" value="Guanylate-bd_C_sf"/>
</dbReference>
<dbReference type="Gene3D" id="3.40.50.300">
    <property type="entry name" value="P-loop containing nucleotide triphosphate hydrolases"/>
    <property type="match status" value="1"/>
</dbReference>
<dbReference type="GO" id="GO:0003924">
    <property type="term" value="F:GTPase activity"/>
    <property type="evidence" value="ECO:0007669"/>
    <property type="project" value="InterPro"/>
</dbReference>
<feature type="transmembrane region" description="Helical" evidence="12">
    <location>
        <begin position="442"/>
        <end position="467"/>
    </location>
</feature>
<feature type="domain" description="GB1/RHD3-type G" evidence="13">
    <location>
        <begin position="38"/>
        <end position="283"/>
    </location>
</feature>
<evidence type="ECO:0000256" key="3">
    <source>
        <dbReference type="ARBA" id="ARBA00022741"/>
    </source>
</evidence>
<dbReference type="SUPFAM" id="SSF48340">
    <property type="entry name" value="Interferon-induced guanylate-binding protein 1 (GBP1), C-terminal domain"/>
    <property type="match status" value="1"/>
</dbReference>
<evidence type="ECO:0000256" key="6">
    <source>
        <dbReference type="ARBA" id="ARBA00022842"/>
    </source>
</evidence>
<dbReference type="PROSITE" id="PS51715">
    <property type="entry name" value="G_GB1_RHD3"/>
    <property type="match status" value="1"/>
</dbReference>
<evidence type="ECO:0000259" key="13">
    <source>
        <dbReference type="PROSITE" id="PS51715"/>
    </source>
</evidence>
<dbReference type="InterPro" id="IPR015894">
    <property type="entry name" value="Guanylate-bd_N"/>
</dbReference>
<dbReference type="GO" id="GO:0005525">
    <property type="term" value="F:GTP binding"/>
    <property type="evidence" value="ECO:0007669"/>
    <property type="project" value="UniProtKB-KW"/>
</dbReference>
<evidence type="ECO:0000256" key="12">
    <source>
        <dbReference type="SAM" id="Phobius"/>
    </source>
</evidence>
<dbReference type="Pfam" id="PF02263">
    <property type="entry name" value="GBP"/>
    <property type="match status" value="1"/>
</dbReference>